<dbReference type="HOGENOM" id="CLU_009163_1_0_4"/>
<sequence>MQKAEPASARRTGRGSADIPPSGERLLLVFDFGELGVDDIGIGSFRAARGAAAGCLVRGAAFSALRLRIHLLAELLAGRRQSLHPGFDRVLVVALQRLFRVLHRLFDLFLLVGADLVAVFGQRFLHRMHQRVALVADIDQLVGLLVFLGVRRGVLHHALDLVLGQARVRLDLDLVLLAGRLVLRRDVQDAVRVDVERDLDLRHAARSGRDVGQVELAEALVAGGHFTFALQHVDRHRALVVVGRREHLARLRRHGGVLLDQLRHHAAERLDAERQRGHVEQQHVLDFALQHAALDRCADGNGFVRVHVAARFLAEELLDLLLHLRHPALAADQDHVVDVVDLQAGILQCDAARFDCALHQIFDERFEFGARDLHCEVLRTRRIGGDVGQVHFGLLARRQFDLRLLGRFLQALQREHVLLQVDALFLLELGDDVVDQALVEVLAAEESVAVRREHFELVFAVDVGDFDDGDIEGAAAEVINRDLRVARLLVHAERERCGGRLVDDALDLEPCDAAGVLGRLALAVVEVGRHRDDGFGDFLAEVVLGSLLHLAQHFGGDLRRGDFLAAHFDPRVAVVGLADRIGHQVDVLLYFLLFEAAADQALDGEQRVLRVRDRLALGRRAGQDLAVFRVRDDGRGGTCAFGVFDDLGLAAFHHGDAAIRRAQVDTDDFSHCRSFQVRGEG</sequence>
<reference evidence="1 2" key="1">
    <citation type="journal article" date="2005" name="Arch. Microbiol.">
        <title>The genome sequence of an anaerobic aromatic-degrading denitrifying bacterium, strain EbN1.</title>
        <authorList>
            <person name="Rabus R."/>
            <person name="Kube M."/>
            <person name="Heider J."/>
            <person name="Beck A."/>
            <person name="Heitmann K."/>
            <person name="Widdel F."/>
            <person name="Reinhardt R."/>
        </authorList>
    </citation>
    <scope>NUCLEOTIDE SEQUENCE [LARGE SCALE GENOMIC DNA]</scope>
    <source>
        <strain evidence="1 2">EbN1</strain>
    </source>
</reference>
<dbReference type="EMBL" id="CR555306">
    <property type="protein sequence ID" value="CAI08838.1"/>
    <property type="molecule type" value="Genomic_DNA"/>
</dbReference>
<keyword evidence="2" id="KW-1185">Reference proteome</keyword>
<protein>
    <submittedName>
        <fullName evidence="1">NAD-specific glutamate dehydrogenase encoded in antisense gene pair with dnaKJ</fullName>
    </submittedName>
</protein>
<organism evidence="1 2">
    <name type="scientific">Aromatoleum aromaticum (strain DSM 19018 / LMG 30748 / EbN1)</name>
    <name type="common">Azoarcus sp. (strain EbN1)</name>
    <dbReference type="NCBI Taxonomy" id="76114"/>
    <lineage>
        <taxon>Bacteria</taxon>
        <taxon>Pseudomonadati</taxon>
        <taxon>Pseudomonadota</taxon>
        <taxon>Betaproteobacteria</taxon>
        <taxon>Rhodocyclales</taxon>
        <taxon>Rhodocyclaceae</taxon>
        <taxon>Aromatoleum</taxon>
    </lineage>
</organism>
<dbReference type="Pfam" id="PF10712">
    <property type="entry name" value="NAD-GH"/>
    <property type="match status" value="1"/>
</dbReference>
<accession>Q5P1H6</accession>
<dbReference type="InterPro" id="IPR019651">
    <property type="entry name" value="Glutamate_DH_NAD-spec"/>
</dbReference>
<proteinExistence type="predicted"/>
<dbReference type="Proteomes" id="UP000006552">
    <property type="component" value="Chromosome"/>
</dbReference>
<dbReference type="AlphaFoldDB" id="Q5P1H6"/>
<evidence type="ECO:0000313" key="1">
    <source>
        <dbReference type="EMBL" id="CAI08838.1"/>
    </source>
</evidence>
<evidence type="ECO:0000313" key="2">
    <source>
        <dbReference type="Proteomes" id="UP000006552"/>
    </source>
</evidence>
<name>Q5P1H6_AROAE</name>
<dbReference type="eggNOG" id="ENOG502Z9JM">
    <property type="taxonomic scope" value="Bacteria"/>
</dbReference>
<gene>
    <name evidence="1" type="primary">gdhA</name>
    <name evidence="1" type="ORF">ebB165</name>
</gene>
<dbReference type="KEGG" id="eba:ebB165"/>